<comment type="caution">
    <text evidence="3">The sequence shown here is derived from an EMBL/GenBank/DDBJ whole genome shotgun (WGS) entry which is preliminary data.</text>
</comment>
<dbReference type="PANTHER" id="PTHR43581">
    <property type="entry name" value="ATP/GTP PHOSPHATASE"/>
    <property type="match status" value="1"/>
</dbReference>
<keyword evidence="4" id="KW-1185">Reference proteome</keyword>
<evidence type="ECO:0000259" key="2">
    <source>
        <dbReference type="Pfam" id="PF13304"/>
    </source>
</evidence>
<evidence type="ECO:0000313" key="4">
    <source>
        <dbReference type="Proteomes" id="UP001139462"/>
    </source>
</evidence>
<dbReference type="Gene3D" id="3.40.50.300">
    <property type="entry name" value="P-loop containing nucleotide triphosphate hydrolases"/>
    <property type="match status" value="1"/>
</dbReference>
<dbReference type="InterPro" id="IPR003959">
    <property type="entry name" value="ATPase_AAA_core"/>
</dbReference>
<proteinExistence type="predicted"/>
<dbReference type="Pfam" id="PF13304">
    <property type="entry name" value="AAA_21"/>
    <property type="match status" value="1"/>
</dbReference>
<dbReference type="SUPFAM" id="SSF52540">
    <property type="entry name" value="P-loop containing nucleoside triphosphate hydrolases"/>
    <property type="match status" value="1"/>
</dbReference>
<feature type="domain" description="DUF3696" evidence="1">
    <location>
        <begin position="312"/>
        <end position="364"/>
    </location>
</feature>
<dbReference type="AlphaFoldDB" id="A0A9X1R175"/>
<dbReference type="Proteomes" id="UP001139462">
    <property type="component" value="Unassembled WGS sequence"/>
</dbReference>
<dbReference type="InterPro" id="IPR022532">
    <property type="entry name" value="DUF3696"/>
</dbReference>
<dbReference type="RefSeq" id="WP_237608721.1">
    <property type="nucleotide sequence ID" value="NZ_JAIRBB010000010.1"/>
</dbReference>
<dbReference type="EMBL" id="JAIRBB010000010">
    <property type="protein sequence ID" value="MCG2431628.1"/>
    <property type="molecule type" value="Genomic_DNA"/>
</dbReference>
<dbReference type="GO" id="GO:0005524">
    <property type="term" value="F:ATP binding"/>
    <property type="evidence" value="ECO:0007669"/>
    <property type="project" value="InterPro"/>
</dbReference>
<evidence type="ECO:0000313" key="3">
    <source>
        <dbReference type="EMBL" id="MCG2431628.1"/>
    </source>
</evidence>
<gene>
    <name evidence="3" type="ORF">K8344_10900</name>
</gene>
<evidence type="ECO:0000259" key="1">
    <source>
        <dbReference type="Pfam" id="PF12476"/>
    </source>
</evidence>
<sequence length="365" mass="41277">MITHIDIKNFKSLKNVSTDTKNLNLLMGLNGMGKSSFLQMILLLMQSDKLENRIIDLNGILAQIGQGRDALYQYATEDHIEFGIQFQNDNKFSWKFNYHTDRDKLTAENGFTKDEMQFFRNETKVFQYISADRIGPKDLYDASSVVVSDKKQLGLLGEYAAYFINVFGASYEVKELLQHPKAKSESLNAQINAWLKEISPGVSLNTKYVPEANKVILDYQFDIIGNKTNSFRPKNVGFGISYVLPIVLALLTVEEGKIIVIENPESHIHPRGQAELGKLIALAAQTGAQIFVETHSDHILNGIRVAVKEENIDKENVNILYFDKTTNEKESYTNIHKLKLDINGTLSDEPEGLLDEWGTQLLKLL</sequence>
<dbReference type="InterPro" id="IPR027417">
    <property type="entry name" value="P-loop_NTPase"/>
</dbReference>
<dbReference type="InterPro" id="IPR051396">
    <property type="entry name" value="Bact_Antivir_Def_Nuclease"/>
</dbReference>
<feature type="domain" description="ATPase AAA-type core" evidence="2">
    <location>
        <begin position="23"/>
        <end position="301"/>
    </location>
</feature>
<reference evidence="3" key="1">
    <citation type="submission" date="2021-09" db="EMBL/GenBank/DDBJ databases">
        <title>Genome of Aequorivita sp. strain F64183.</title>
        <authorList>
            <person name="Wang Y."/>
        </authorList>
    </citation>
    <scope>NUCLEOTIDE SEQUENCE</scope>
    <source>
        <strain evidence="3">F64183</strain>
    </source>
</reference>
<dbReference type="InterPro" id="IPR014592">
    <property type="entry name" value="P-loop_UCP034888"/>
</dbReference>
<dbReference type="PANTHER" id="PTHR43581:SF2">
    <property type="entry name" value="EXCINUCLEASE ATPASE SUBUNIT"/>
    <property type="match status" value="1"/>
</dbReference>
<name>A0A9X1R175_9FLAO</name>
<organism evidence="3 4">
    <name type="scientific">Aequorivita xiaoshiensis</name>
    <dbReference type="NCBI Taxonomy" id="2874476"/>
    <lineage>
        <taxon>Bacteria</taxon>
        <taxon>Pseudomonadati</taxon>
        <taxon>Bacteroidota</taxon>
        <taxon>Flavobacteriia</taxon>
        <taxon>Flavobacteriales</taxon>
        <taxon>Flavobacteriaceae</taxon>
        <taxon>Aequorivita</taxon>
    </lineage>
</organism>
<dbReference type="GO" id="GO:0016887">
    <property type="term" value="F:ATP hydrolysis activity"/>
    <property type="evidence" value="ECO:0007669"/>
    <property type="project" value="InterPro"/>
</dbReference>
<accession>A0A9X1R175</accession>
<protein>
    <submittedName>
        <fullName evidence="3">DUF3696 domain-containing protein</fullName>
    </submittedName>
</protein>
<dbReference type="PIRSF" id="PIRSF034888">
    <property type="entry name" value="P-loop_UCP034888"/>
    <property type="match status" value="1"/>
</dbReference>
<dbReference type="Pfam" id="PF12476">
    <property type="entry name" value="DUF3696"/>
    <property type="match status" value="1"/>
</dbReference>